<evidence type="ECO:0000256" key="1">
    <source>
        <dbReference type="SAM" id="MobiDB-lite"/>
    </source>
</evidence>
<sequence length="135" mass="14198">MGQRKGNAQTRHGNGKGWGGEARGASAAPETIQTAPTFAPGQSGNPTGLLGERKARMQAKAYDVLEAAMDDPDNRVAVMAADKALDRIEGKPTQKVVTPDSGPEWFIAGVVESEDMDAWQDQARLATAKPAGHAD</sequence>
<gene>
    <name evidence="2" type="ORF">UFOVP853_36</name>
</gene>
<accession>A0A6J5P3S7</accession>
<evidence type="ECO:0008006" key="3">
    <source>
        <dbReference type="Google" id="ProtNLM"/>
    </source>
</evidence>
<feature type="compositionally biased region" description="Polar residues" evidence="1">
    <location>
        <begin position="1"/>
        <end position="12"/>
    </location>
</feature>
<organism evidence="2">
    <name type="scientific">uncultured Caudovirales phage</name>
    <dbReference type="NCBI Taxonomy" id="2100421"/>
    <lineage>
        <taxon>Viruses</taxon>
        <taxon>Duplodnaviria</taxon>
        <taxon>Heunggongvirae</taxon>
        <taxon>Uroviricota</taxon>
        <taxon>Caudoviricetes</taxon>
        <taxon>Peduoviridae</taxon>
        <taxon>Maltschvirus</taxon>
        <taxon>Maltschvirus maltsch</taxon>
    </lineage>
</organism>
<protein>
    <recommendedName>
        <fullName evidence="3">DUF5681 domain-containing protein</fullName>
    </recommendedName>
</protein>
<proteinExistence type="predicted"/>
<feature type="compositionally biased region" description="Polar residues" evidence="1">
    <location>
        <begin position="31"/>
        <end position="46"/>
    </location>
</feature>
<feature type="region of interest" description="Disordered" evidence="1">
    <location>
        <begin position="1"/>
        <end position="50"/>
    </location>
</feature>
<name>A0A6J5P3S7_9CAUD</name>
<evidence type="ECO:0000313" key="2">
    <source>
        <dbReference type="EMBL" id="CAB4166479.1"/>
    </source>
</evidence>
<reference evidence="2" key="1">
    <citation type="submission" date="2020-04" db="EMBL/GenBank/DDBJ databases">
        <authorList>
            <person name="Chiriac C."/>
            <person name="Salcher M."/>
            <person name="Ghai R."/>
            <person name="Kavagutti S V."/>
        </authorList>
    </citation>
    <scope>NUCLEOTIDE SEQUENCE</scope>
</reference>
<dbReference type="EMBL" id="LR796791">
    <property type="protein sequence ID" value="CAB4166479.1"/>
    <property type="molecule type" value="Genomic_DNA"/>
</dbReference>